<comment type="caution">
    <text evidence="2">The sequence shown here is derived from an EMBL/GenBank/DDBJ whole genome shotgun (WGS) entry which is preliminary data.</text>
</comment>
<evidence type="ECO:0000313" key="3">
    <source>
        <dbReference type="Proteomes" id="UP001634154"/>
    </source>
</evidence>
<proteinExistence type="predicted"/>
<feature type="transmembrane region" description="Helical" evidence="1">
    <location>
        <begin position="67"/>
        <end position="87"/>
    </location>
</feature>
<dbReference type="Proteomes" id="UP001634154">
    <property type="component" value="Unassembled WGS sequence"/>
</dbReference>
<feature type="transmembrane region" description="Helical" evidence="1">
    <location>
        <begin position="36"/>
        <end position="58"/>
    </location>
</feature>
<accession>A0ABW9JYU6</accession>
<organism evidence="2 3">
    <name type="scientific">Chryseobacterium kwangjuense</name>
    <dbReference type="NCBI Taxonomy" id="267125"/>
    <lineage>
        <taxon>Bacteria</taxon>
        <taxon>Pseudomonadati</taxon>
        <taxon>Bacteroidota</taxon>
        <taxon>Flavobacteriia</taxon>
        <taxon>Flavobacteriales</taxon>
        <taxon>Weeksellaceae</taxon>
        <taxon>Chryseobacterium group</taxon>
        <taxon>Chryseobacterium</taxon>
    </lineage>
</organism>
<protein>
    <submittedName>
        <fullName evidence="2">Uncharacterized protein</fullName>
    </submittedName>
</protein>
<gene>
    <name evidence="2" type="ORF">ACKW6Q_04630</name>
</gene>
<name>A0ABW9JYU6_9FLAO</name>
<reference evidence="2 3" key="1">
    <citation type="submission" date="2024-12" db="EMBL/GenBank/DDBJ databases">
        <title>Draft genome sequence of Chryseobacterium kwangjuense AG447.</title>
        <authorList>
            <person name="Cheptsov V.S."/>
            <person name="Belov A."/>
            <person name="Zavarzina A.G."/>
        </authorList>
    </citation>
    <scope>NUCLEOTIDE SEQUENCE [LARGE SCALE GENOMIC DNA]</scope>
    <source>
        <strain evidence="2 3">AG447</strain>
    </source>
</reference>
<keyword evidence="1" id="KW-0472">Membrane</keyword>
<sequence length="95" mass="10816">MKNVVRVTSWISVILALFLIYDLVKEMIGGLSVFEIDLIPFITALIVIANGAVAFLMLTGKLRPQKFLLVLQVFVIIPMTWELYQIFFNSTISCY</sequence>
<evidence type="ECO:0000256" key="1">
    <source>
        <dbReference type="SAM" id="Phobius"/>
    </source>
</evidence>
<dbReference type="EMBL" id="JBJXVJ010000001">
    <property type="protein sequence ID" value="MFN1216255.1"/>
    <property type="molecule type" value="Genomic_DNA"/>
</dbReference>
<keyword evidence="3" id="KW-1185">Reference proteome</keyword>
<keyword evidence="1" id="KW-0812">Transmembrane</keyword>
<keyword evidence="1" id="KW-1133">Transmembrane helix</keyword>
<dbReference type="RefSeq" id="WP_409355891.1">
    <property type="nucleotide sequence ID" value="NZ_JBJXVJ010000001.1"/>
</dbReference>
<feature type="transmembrane region" description="Helical" evidence="1">
    <location>
        <begin position="7"/>
        <end position="24"/>
    </location>
</feature>
<evidence type="ECO:0000313" key="2">
    <source>
        <dbReference type="EMBL" id="MFN1216255.1"/>
    </source>
</evidence>